<evidence type="ECO:0000256" key="7">
    <source>
        <dbReference type="ARBA" id="ARBA00032824"/>
    </source>
</evidence>
<keyword evidence="6" id="KW-0676">Redox-active center</keyword>
<comment type="similarity">
    <text evidence="8">Belongs to the peroxiredoxin family. BCP/PrxQ subfamily.</text>
</comment>
<evidence type="ECO:0000313" key="11">
    <source>
        <dbReference type="EMBL" id="MFC7236258.1"/>
    </source>
</evidence>
<evidence type="ECO:0000256" key="2">
    <source>
        <dbReference type="ARBA" id="ARBA00022559"/>
    </source>
</evidence>
<dbReference type="PANTHER" id="PTHR42801">
    <property type="entry name" value="THIOREDOXIN-DEPENDENT PEROXIDE REDUCTASE"/>
    <property type="match status" value="1"/>
</dbReference>
<keyword evidence="2 11" id="KW-0575">Peroxidase</keyword>
<evidence type="ECO:0000256" key="5">
    <source>
        <dbReference type="ARBA" id="ARBA00023157"/>
    </source>
</evidence>
<evidence type="ECO:0000256" key="6">
    <source>
        <dbReference type="ARBA" id="ARBA00023284"/>
    </source>
</evidence>
<dbReference type="SUPFAM" id="SSF52833">
    <property type="entry name" value="Thioredoxin-like"/>
    <property type="match status" value="1"/>
</dbReference>
<dbReference type="GO" id="GO:0140824">
    <property type="term" value="F:thioredoxin-dependent peroxiredoxin activity"/>
    <property type="evidence" value="ECO:0007669"/>
    <property type="project" value="UniProtKB-EC"/>
</dbReference>
<comment type="caution">
    <text evidence="11">The sequence shown here is derived from an EMBL/GenBank/DDBJ whole genome shotgun (WGS) entry which is preliminary data.</text>
</comment>
<evidence type="ECO:0000256" key="9">
    <source>
        <dbReference type="ARBA" id="ARBA00049091"/>
    </source>
</evidence>
<protein>
    <recommendedName>
        <fullName evidence="1">thioredoxin-dependent peroxiredoxin</fullName>
        <ecNumber evidence="1">1.11.1.24</ecNumber>
    </recommendedName>
    <alternativeName>
        <fullName evidence="7">Thioredoxin peroxidase</fullName>
    </alternativeName>
</protein>
<name>A0ABD5ZS22_9EURY</name>
<dbReference type="EC" id="1.11.1.24" evidence="1"/>
<organism evidence="11 12">
    <name type="scientific">Halosegnis marinus</name>
    <dbReference type="NCBI Taxonomy" id="3034023"/>
    <lineage>
        <taxon>Archaea</taxon>
        <taxon>Methanobacteriati</taxon>
        <taxon>Methanobacteriota</taxon>
        <taxon>Stenosarchaea group</taxon>
        <taxon>Halobacteria</taxon>
        <taxon>Halobacteriales</taxon>
        <taxon>Natronomonadaceae</taxon>
        <taxon>Halosegnis</taxon>
    </lineage>
</organism>
<keyword evidence="4 11" id="KW-0560">Oxidoreductase</keyword>
<sequence length="184" mass="20731">MGDADGLDVGETAPDFTAELVDPDGTVREASLSELVDEKPVLLTFYTVDFSPDCIEEWCSFRDFDWFAASEDVQVVGVSKSRPYLHKRFISYLDLNFPLFSDPDLDVAEKFEVSYKAFHLFSRSRRSCFLVDGDRTVQYRWLGEHWLDPTRDTPPVGEIHEALVDILDGGGDEDPDDGFSGAFA</sequence>
<dbReference type="AlphaFoldDB" id="A0ABD5ZS22"/>
<dbReference type="Pfam" id="PF00578">
    <property type="entry name" value="AhpC-TSA"/>
    <property type="match status" value="1"/>
</dbReference>
<dbReference type="InterPro" id="IPR013766">
    <property type="entry name" value="Thioredoxin_domain"/>
</dbReference>
<gene>
    <name evidence="11" type="ORF">ACFQJ4_13115</name>
</gene>
<feature type="domain" description="Thioredoxin" evidence="10">
    <location>
        <begin position="7"/>
        <end position="169"/>
    </location>
</feature>
<evidence type="ECO:0000313" key="12">
    <source>
        <dbReference type="Proteomes" id="UP001596398"/>
    </source>
</evidence>
<evidence type="ECO:0000256" key="8">
    <source>
        <dbReference type="ARBA" id="ARBA00038489"/>
    </source>
</evidence>
<keyword evidence="3" id="KW-0049">Antioxidant</keyword>
<keyword evidence="5" id="KW-1015">Disulfide bond</keyword>
<dbReference type="GeneID" id="79267969"/>
<comment type="catalytic activity">
    <reaction evidence="9">
        <text>a hydroperoxide + [thioredoxin]-dithiol = an alcohol + [thioredoxin]-disulfide + H2O</text>
        <dbReference type="Rhea" id="RHEA:62620"/>
        <dbReference type="Rhea" id="RHEA-COMP:10698"/>
        <dbReference type="Rhea" id="RHEA-COMP:10700"/>
        <dbReference type="ChEBI" id="CHEBI:15377"/>
        <dbReference type="ChEBI" id="CHEBI:29950"/>
        <dbReference type="ChEBI" id="CHEBI:30879"/>
        <dbReference type="ChEBI" id="CHEBI:35924"/>
        <dbReference type="ChEBI" id="CHEBI:50058"/>
        <dbReference type="EC" id="1.11.1.24"/>
    </reaction>
</comment>
<dbReference type="PROSITE" id="PS51352">
    <property type="entry name" value="THIOREDOXIN_2"/>
    <property type="match status" value="1"/>
</dbReference>
<dbReference type="PANTHER" id="PTHR42801:SF4">
    <property type="entry name" value="AHPC_TSA FAMILY PROTEIN"/>
    <property type="match status" value="1"/>
</dbReference>
<evidence type="ECO:0000256" key="1">
    <source>
        <dbReference type="ARBA" id="ARBA00013017"/>
    </source>
</evidence>
<evidence type="ECO:0000256" key="3">
    <source>
        <dbReference type="ARBA" id="ARBA00022862"/>
    </source>
</evidence>
<dbReference type="EMBL" id="JBHTAP010000001">
    <property type="protein sequence ID" value="MFC7236258.1"/>
    <property type="molecule type" value="Genomic_DNA"/>
</dbReference>
<dbReference type="Proteomes" id="UP001596398">
    <property type="component" value="Unassembled WGS sequence"/>
</dbReference>
<dbReference type="Gene3D" id="3.40.30.10">
    <property type="entry name" value="Glutaredoxin"/>
    <property type="match status" value="1"/>
</dbReference>
<dbReference type="InterPro" id="IPR036249">
    <property type="entry name" value="Thioredoxin-like_sf"/>
</dbReference>
<evidence type="ECO:0000259" key="10">
    <source>
        <dbReference type="PROSITE" id="PS51352"/>
    </source>
</evidence>
<proteinExistence type="inferred from homology"/>
<accession>A0ABD5ZS22</accession>
<dbReference type="RefSeq" id="WP_276234415.1">
    <property type="nucleotide sequence ID" value="NZ_CP119802.1"/>
</dbReference>
<dbReference type="InterPro" id="IPR050924">
    <property type="entry name" value="Peroxiredoxin_BCP/PrxQ"/>
</dbReference>
<evidence type="ECO:0000256" key="4">
    <source>
        <dbReference type="ARBA" id="ARBA00023002"/>
    </source>
</evidence>
<dbReference type="InterPro" id="IPR000866">
    <property type="entry name" value="AhpC/TSA"/>
</dbReference>
<reference evidence="11 12" key="1">
    <citation type="journal article" date="2019" name="Int. J. Syst. Evol. Microbiol.">
        <title>The Global Catalogue of Microorganisms (GCM) 10K type strain sequencing project: providing services to taxonomists for standard genome sequencing and annotation.</title>
        <authorList>
            <consortium name="The Broad Institute Genomics Platform"/>
            <consortium name="The Broad Institute Genome Sequencing Center for Infectious Disease"/>
            <person name="Wu L."/>
            <person name="Ma J."/>
        </authorList>
    </citation>
    <scope>NUCLEOTIDE SEQUENCE [LARGE SCALE GENOMIC DNA]</scope>
    <source>
        <strain evidence="11 12">DT85</strain>
    </source>
</reference>
<keyword evidence="12" id="KW-1185">Reference proteome</keyword>